<dbReference type="PROSITE" id="PS50190">
    <property type="entry name" value="SEC7"/>
    <property type="match status" value="1"/>
</dbReference>
<dbReference type="SMART" id="SM00233">
    <property type="entry name" value="PH"/>
    <property type="match status" value="1"/>
</dbReference>
<dbReference type="Proteomes" id="UP001479436">
    <property type="component" value="Unassembled WGS sequence"/>
</dbReference>
<accession>A0ABR2W0A4</accession>
<organism evidence="4 5">
    <name type="scientific">Basidiobolus ranarum</name>
    <dbReference type="NCBI Taxonomy" id="34480"/>
    <lineage>
        <taxon>Eukaryota</taxon>
        <taxon>Fungi</taxon>
        <taxon>Fungi incertae sedis</taxon>
        <taxon>Zoopagomycota</taxon>
        <taxon>Entomophthoromycotina</taxon>
        <taxon>Basidiobolomycetes</taxon>
        <taxon>Basidiobolales</taxon>
        <taxon>Basidiobolaceae</taxon>
        <taxon>Basidiobolus</taxon>
    </lineage>
</organism>
<dbReference type="SUPFAM" id="SSF50729">
    <property type="entry name" value="PH domain-like"/>
    <property type="match status" value="1"/>
</dbReference>
<dbReference type="PANTHER" id="PTHR10663:SF373">
    <property type="entry name" value="PH AND SEC7 DOMAIN-CONTAINING PROTEIN C11E3.11C"/>
    <property type="match status" value="1"/>
</dbReference>
<evidence type="ECO:0000259" key="2">
    <source>
        <dbReference type="PROSITE" id="PS50003"/>
    </source>
</evidence>
<name>A0ABR2W0A4_9FUNG</name>
<evidence type="ECO:0000313" key="4">
    <source>
        <dbReference type="EMBL" id="KAK9712209.1"/>
    </source>
</evidence>
<evidence type="ECO:0000259" key="3">
    <source>
        <dbReference type="PROSITE" id="PS50190"/>
    </source>
</evidence>
<dbReference type="InterPro" id="IPR035999">
    <property type="entry name" value="Sec7_dom_sf"/>
</dbReference>
<gene>
    <name evidence="4" type="ORF">K7432_007295</name>
</gene>
<dbReference type="InterPro" id="IPR041681">
    <property type="entry name" value="PH_9"/>
</dbReference>
<dbReference type="PROSITE" id="PS50003">
    <property type="entry name" value="PH_DOMAIN"/>
    <property type="match status" value="1"/>
</dbReference>
<feature type="region of interest" description="Disordered" evidence="1">
    <location>
        <begin position="618"/>
        <end position="639"/>
    </location>
</feature>
<feature type="domain" description="PH" evidence="2">
    <location>
        <begin position="364"/>
        <end position="483"/>
    </location>
</feature>
<dbReference type="Pfam" id="PF15410">
    <property type="entry name" value="PH_9"/>
    <property type="match status" value="1"/>
</dbReference>
<dbReference type="SMART" id="SM00222">
    <property type="entry name" value="Sec7"/>
    <property type="match status" value="1"/>
</dbReference>
<dbReference type="Gene3D" id="2.30.29.30">
    <property type="entry name" value="Pleckstrin-homology domain (PH domain)/Phosphotyrosine-binding domain (PTB)"/>
    <property type="match status" value="1"/>
</dbReference>
<dbReference type="CDD" id="cd00171">
    <property type="entry name" value="Sec7"/>
    <property type="match status" value="1"/>
</dbReference>
<keyword evidence="5" id="KW-1185">Reference proteome</keyword>
<feature type="region of interest" description="Disordered" evidence="1">
    <location>
        <begin position="335"/>
        <end position="354"/>
    </location>
</feature>
<dbReference type="InterPro" id="IPR000904">
    <property type="entry name" value="Sec7_dom"/>
</dbReference>
<reference evidence="4 5" key="1">
    <citation type="submission" date="2023-04" db="EMBL/GenBank/DDBJ databases">
        <title>Genome of Basidiobolus ranarum AG-B5.</title>
        <authorList>
            <person name="Stajich J.E."/>
            <person name="Carter-House D."/>
            <person name="Gryganskyi A."/>
        </authorList>
    </citation>
    <scope>NUCLEOTIDE SEQUENCE [LARGE SCALE GENOMIC DNA]</scope>
    <source>
        <strain evidence="4 5">AG-B5</strain>
    </source>
</reference>
<comment type="caution">
    <text evidence="4">The sequence shown here is derived from an EMBL/GenBank/DDBJ whole genome shotgun (WGS) entry which is preliminary data.</text>
</comment>
<dbReference type="PANTHER" id="PTHR10663">
    <property type="entry name" value="GUANYL-NUCLEOTIDE EXCHANGE FACTOR"/>
    <property type="match status" value="1"/>
</dbReference>
<dbReference type="InterPro" id="IPR001849">
    <property type="entry name" value="PH_domain"/>
</dbReference>
<dbReference type="InterPro" id="IPR011993">
    <property type="entry name" value="PH-like_dom_sf"/>
</dbReference>
<feature type="compositionally biased region" description="Polar residues" evidence="1">
    <location>
        <begin position="627"/>
        <end position="637"/>
    </location>
</feature>
<evidence type="ECO:0000256" key="1">
    <source>
        <dbReference type="SAM" id="MobiDB-lite"/>
    </source>
</evidence>
<feature type="domain" description="SEC7" evidence="3">
    <location>
        <begin position="23"/>
        <end position="273"/>
    </location>
</feature>
<dbReference type="InterPro" id="IPR023394">
    <property type="entry name" value="Sec7_C_sf"/>
</dbReference>
<dbReference type="SUPFAM" id="SSF48425">
    <property type="entry name" value="Sec7 domain"/>
    <property type="match status" value="1"/>
</dbReference>
<dbReference type="EMBL" id="JASJQH010007230">
    <property type="protein sequence ID" value="KAK9712209.1"/>
    <property type="molecule type" value="Genomic_DNA"/>
</dbReference>
<dbReference type="Gene3D" id="1.10.1000.11">
    <property type="entry name" value="Arf Nucleotide-binding Site Opener,domain 2"/>
    <property type="match status" value="1"/>
</dbReference>
<protein>
    <submittedName>
        <fullName evidence="4">Uncharacterized protein</fullName>
    </submittedName>
</protein>
<evidence type="ECO:0000313" key="5">
    <source>
        <dbReference type="Proteomes" id="UP001479436"/>
    </source>
</evidence>
<proteinExistence type="predicted"/>
<dbReference type="Pfam" id="PF01369">
    <property type="entry name" value="Sec7"/>
    <property type="match status" value="1"/>
</dbReference>
<sequence>MSILQPSEIVTEPPVNRFLCSDFDLEPLRSIPRQDSCVASIPKDEKARTDFIKDSLAIFNDDTFLDELAPGLRIEQEADIIAKRLYLDDKDLFKKEDVAQFLGKRGELNVLTLEKYMNHFDFARMRLEDAFRHFCSKLFLRGESQTIDKILEQFARRYWECNRNGAFPNQDTVYTIVYSLLLLNTDLHVAHINNKISKHDFVKNTLATVQACSLSDSTSEITLGSVSSKTNFSSRSSSFGLDSDHISLSSRTSFSGDDLTTLLKEMYSSVKHNQIPQPFEYKSRRRSSSMGMIGNLGLTRSQSVHTLRKVKSKLSSRPSTPSFYKCDSRNIFHTGSSNVGPADSPLPKSKIEPTIASPKSETAGYFKSGMLIRKHLFERTSKKAQNRQWKNCFVVVDRGDLKMFKAVKGRLGGDGSELTDIAMQMGHISLRHSLTIALPSPGYSPSRPYVFAVQLPNGGVYLFQTGSRDHIQEWVNVCNYWAARESKEPLSGGVCNIDYGWKKHFEPKSKLSIDIRLPVGYDDHASINEWVQPTNPMIRSGLSEHLQLQTLVQYNKSLEKELAEHMELRSIIFQRFSPKSSNMTRSFSNWERKSQYLLRELIKYQTYADSLQQALESSPKSEEIGKSFSNGQRQPNSDVFIPSPLRQSQRSVTAPATFSSLTDDGLDGLTQSNTFRWAGTNEVITEKIGEKGALYESVIPDLAELEIDDESVYELCRDHLSSTESE</sequence>